<evidence type="ECO:0000256" key="1">
    <source>
        <dbReference type="SAM" id="SignalP"/>
    </source>
</evidence>
<name>A0A1H6TUT0_9PSED</name>
<dbReference type="STRING" id="915471.SAMN05216201_102244"/>
<dbReference type="RefSeq" id="WP_090306948.1">
    <property type="nucleotide sequence ID" value="NZ_FNZE01000002.1"/>
</dbReference>
<dbReference type="InterPro" id="IPR021245">
    <property type="entry name" value="DUF2790"/>
</dbReference>
<evidence type="ECO:0008006" key="4">
    <source>
        <dbReference type="Google" id="ProtNLM"/>
    </source>
</evidence>
<feature type="signal peptide" evidence="1">
    <location>
        <begin position="1"/>
        <end position="19"/>
    </location>
</feature>
<feature type="chain" id="PRO_5017196948" description="DUF2790 domain-containing protein" evidence="1">
    <location>
        <begin position="20"/>
        <end position="84"/>
    </location>
</feature>
<sequence length="84" mass="9175">MKSKALFLTVMLASTGAFAAEASAGNDVQATQYTYGMNLDVAEVIAIQEAPHARCELVPTEMTYRDSQGQVKSISYTKLDMYCE</sequence>
<dbReference type="Pfam" id="PF10976">
    <property type="entry name" value="DUF2790"/>
    <property type="match status" value="1"/>
</dbReference>
<proteinExistence type="predicted"/>
<gene>
    <name evidence="2" type="ORF">SAMN05216201_102244</name>
</gene>
<evidence type="ECO:0000313" key="3">
    <source>
        <dbReference type="Proteomes" id="UP000242930"/>
    </source>
</evidence>
<accession>A0A1H6TUT0</accession>
<evidence type="ECO:0000313" key="2">
    <source>
        <dbReference type="EMBL" id="SEI79492.1"/>
    </source>
</evidence>
<organism evidence="2 3">
    <name type="scientific">Pseudomonas linyingensis</name>
    <dbReference type="NCBI Taxonomy" id="915471"/>
    <lineage>
        <taxon>Bacteria</taxon>
        <taxon>Pseudomonadati</taxon>
        <taxon>Pseudomonadota</taxon>
        <taxon>Gammaproteobacteria</taxon>
        <taxon>Pseudomonadales</taxon>
        <taxon>Pseudomonadaceae</taxon>
        <taxon>Pseudomonas</taxon>
    </lineage>
</organism>
<dbReference type="OrthoDB" id="7027858at2"/>
<protein>
    <recommendedName>
        <fullName evidence="4">DUF2790 domain-containing protein</fullName>
    </recommendedName>
</protein>
<dbReference type="Proteomes" id="UP000242930">
    <property type="component" value="Unassembled WGS sequence"/>
</dbReference>
<keyword evidence="3" id="KW-1185">Reference proteome</keyword>
<dbReference type="EMBL" id="FNZE01000002">
    <property type="protein sequence ID" value="SEI79492.1"/>
    <property type="molecule type" value="Genomic_DNA"/>
</dbReference>
<keyword evidence="1" id="KW-0732">Signal</keyword>
<dbReference type="AlphaFoldDB" id="A0A1H6TUT0"/>
<dbReference type="Gene3D" id="2.30.140.50">
    <property type="entry name" value="Protein of unknown function DUF2790"/>
    <property type="match status" value="1"/>
</dbReference>
<reference evidence="3" key="1">
    <citation type="submission" date="2016-10" db="EMBL/GenBank/DDBJ databases">
        <authorList>
            <person name="Varghese N."/>
            <person name="Submissions S."/>
        </authorList>
    </citation>
    <scope>NUCLEOTIDE SEQUENCE [LARGE SCALE GENOMIC DNA]</scope>
    <source>
        <strain evidence="3">LMG 25967</strain>
    </source>
</reference>